<protein>
    <submittedName>
        <fullName evidence="2">Uncharacterized protein</fullName>
    </submittedName>
</protein>
<organism evidence="2">
    <name type="scientific">viral metagenome</name>
    <dbReference type="NCBI Taxonomy" id="1070528"/>
    <lineage>
        <taxon>unclassified sequences</taxon>
        <taxon>metagenomes</taxon>
        <taxon>organismal metagenomes</taxon>
    </lineage>
</organism>
<accession>A0A6C0HF83</accession>
<evidence type="ECO:0000313" key="2">
    <source>
        <dbReference type="EMBL" id="QHT79037.1"/>
    </source>
</evidence>
<keyword evidence="1" id="KW-0472">Membrane</keyword>
<dbReference type="EMBL" id="MN739944">
    <property type="protein sequence ID" value="QHT79037.1"/>
    <property type="molecule type" value="Genomic_DNA"/>
</dbReference>
<reference evidence="2" key="1">
    <citation type="journal article" date="2020" name="Nature">
        <title>Giant virus diversity and host interactions through global metagenomics.</title>
        <authorList>
            <person name="Schulz F."/>
            <person name="Roux S."/>
            <person name="Paez-Espino D."/>
            <person name="Jungbluth S."/>
            <person name="Walsh D.A."/>
            <person name="Denef V.J."/>
            <person name="McMahon K.D."/>
            <person name="Konstantinidis K.T."/>
            <person name="Eloe-Fadrosh E.A."/>
            <person name="Kyrpides N.C."/>
            <person name="Woyke T."/>
        </authorList>
    </citation>
    <scope>NUCLEOTIDE SEQUENCE</scope>
    <source>
        <strain evidence="2">GVMAG-M-3300023179-97</strain>
    </source>
</reference>
<name>A0A6C0HF83_9ZZZZ</name>
<keyword evidence="1" id="KW-1133">Transmembrane helix</keyword>
<proteinExistence type="predicted"/>
<keyword evidence="1" id="KW-0812">Transmembrane</keyword>
<sequence>MKLFQSSRSIAGIISLILFIFIFVFYGRRWFKNNTVIGQYTGTWPPIINTCPDYLVYFKRNGKDTCVDLLGVNRSGGLLRPWARDDNPENPPADDAKYFRYIFRPKMHPKDMRILCNAAMQSGLTWEGITNGEHCTYIPPPVVLGPNANVSSSSSCPTPEPIYK</sequence>
<evidence type="ECO:0000256" key="1">
    <source>
        <dbReference type="SAM" id="Phobius"/>
    </source>
</evidence>
<dbReference type="AlphaFoldDB" id="A0A6C0HF83"/>
<feature type="transmembrane region" description="Helical" evidence="1">
    <location>
        <begin position="6"/>
        <end position="26"/>
    </location>
</feature>